<sequence length="523" mass="59659">MLTDDSLDFARAHITAFYDTDFYPKPFEYRALWYYWDEVKEHLQKVRPAELFVGPPKSIAWPKARGGYRVVHQLEPLDAIVYVALTHSVAEQIAEARMGPEVACSYRMSVDDSSFFGDGSGFNIYRARCEYLSEEFRYVLSTDISDFYNQIYLHRVGNAIESATGDKNAGLQIEQFITRLNNKASQGIPIGPAPSVVLAEAVMIDVDQHIQNMGLDHVRYVDDIRIFANSREELDRCLEDLVIYLHENHRLNVVGDKTSVKKTSEFLHDELKNQYQLEKLEILNDIEVANPYSAHVEDDDGEDDEVEQSEESRDPGEVLLDALSRVRKFGMVDLAVIRAIIRRAKAKRISDIAELLLQEIEFFSPAANDVVLYLARLSDYQLLELLPLFVEGCAHGRYDRQCVKTWMEWLFSSRAVLLRDRTIQQFLKKKGSVVAQATAAITTKNLAWAKSAKGKVLSHASWDRRSYLHALSVLSGDERNKFIPTILKHPAMTPTDLWVANWIAKGRPEPKLPNIFPDDAIPF</sequence>
<feature type="compositionally biased region" description="Acidic residues" evidence="1">
    <location>
        <begin position="297"/>
        <end position="309"/>
    </location>
</feature>
<evidence type="ECO:0000313" key="4">
    <source>
        <dbReference type="Proteomes" id="UP000215158"/>
    </source>
</evidence>
<dbReference type="OrthoDB" id="8068221at2"/>
<dbReference type="Proteomes" id="UP000215158">
    <property type="component" value="Chromosome 1"/>
</dbReference>
<dbReference type="AlphaFoldDB" id="A0A248VCC7"/>
<accession>A0A248VCC7</accession>
<feature type="domain" description="Reverse transcriptase" evidence="2">
    <location>
        <begin position="1"/>
        <end position="271"/>
    </location>
</feature>
<dbReference type="EMBL" id="CP022989">
    <property type="protein sequence ID" value="ASV96717.1"/>
    <property type="molecule type" value="Genomic_DNA"/>
</dbReference>
<proteinExistence type="predicted"/>
<reference evidence="3 4" key="1">
    <citation type="submission" date="2017-08" db="EMBL/GenBank/DDBJ databases">
        <title>Identification and genetic characteristics of simultaneous BTEX- and naphthalene-degrading Paraburkholderia sp. BN5 isolated from petroleum-contaminated soil.</title>
        <authorList>
            <person name="Lee Y."/>
            <person name="Jeon C.O."/>
        </authorList>
    </citation>
    <scope>NUCLEOTIDE SEQUENCE [LARGE SCALE GENOMIC DNA]</scope>
    <source>
        <strain evidence="3 4">BN5</strain>
    </source>
</reference>
<evidence type="ECO:0000256" key="1">
    <source>
        <dbReference type="SAM" id="MobiDB-lite"/>
    </source>
</evidence>
<name>A0A248VCC7_9BURK</name>
<dbReference type="KEGG" id="parb:CJU94_00095"/>
<feature type="region of interest" description="Disordered" evidence="1">
    <location>
        <begin position="295"/>
        <end position="314"/>
    </location>
</feature>
<dbReference type="RefSeq" id="WP_095417024.1">
    <property type="nucleotide sequence ID" value="NZ_CP022989.1"/>
</dbReference>
<evidence type="ECO:0000259" key="2">
    <source>
        <dbReference type="PROSITE" id="PS50878"/>
    </source>
</evidence>
<keyword evidence="4" id="KW-1185">Reference proteome</keyword>
<evidence type="ECO:0000313" key="3">
    <source>
        <dbReference type="EMBL" id="ASV96717.1"/>
    </source>
</evidence>
<dbReference type="PROSITE" id="PS50878">
    <property type="entry name" value="RT_POL"/>
    <property type="match status" value="1"/>
</dbReference>
<dbReference type="InterPro" id="IPR000477">
    <property type="entry name" value="RT_dom"/>
</dbReference>
<organism evidence="3 4">
    <name type="scientific">Paraburkholderia aromaticivorans</name>
    <dbReference type="NCBI Taxonomy" id="2026199"/>
    <lineage>
        <taxon>Bacteria</taxon>
        <taxon>Pseudomonadati</taxon>
        <taxon>Pseudomonadota</taxon>
        <taxon>Betaproteobacteria</taxon>
        <taxon>Burkholderiales</taxon>
        <taxon>Burkholderiaceae</taxon>
        <taxon>Paraburkholderia</taxon>
    </lineage>
</organism>
<protein>
    <recommendedName>
        <fullName evidence="2">Reverse transcriptase domain-containing protein</fullName>
    </recommendedName>
</protein>
<dbReference type="Pfam" id="PF00078">
    <property type="entry name" value="RVT_1"/>
    <property type="match status" value="1"/>
</dbReference>
<gene>
    <name evidence="3" type="ORF">CJU94_00095</name>
</gene>
<dbReference type="CDD" id="cd01646">
    <property type="entry name" value="RT_Bac_retron_I"/>
    <property type="match status" value="1"/>
</dbReference>